<reference evidence="2 3" key="1">
    <citation type="submission" date="2019-03" db="EMBL/GenBank/DDBJ databases">
        <title>Genomic Encyclopedia of Type Strains, Phase IV (KMG-IV): sequencing the most valuable type-strain genomes for metagenomic binning, comparative biology and taxonomic classification.</title>
        <authorList>
            <person name="Goeker M."/>
        </authorList>
    </citation>
    <scope>NUCLEOTIDE SEQUENCE [LARGE SCALE GENOMIC DNA]</scope>
    <source>
        <strain evidence="2 3">DSM 9035</strain>
    </source>
</reference>
<dbReference type="Proteomes" id="UP000294664">
    <property type="component" value="Unassembled WGS sequence"/>
</dbReference>
<comment type="caution">
    <text evidence="2">The sequence shown here is derived from an EMBL/GenBank/DDBJ whole genome shotgun (WGS) entry which is preliminary data.</text>
</comment>
<gene>
    <name evidence="2" type="ORF">EDC64_101173</name>
</gene>
<dbReference type="RefSeq" id="WP_132028676.1">
    <property type="nucleotide sequence ID" value="NZ_SMAI01000001.1"/>
</dbReference>
<sequence length="65" mass="6791">MLVPTFIGAQDAETRNLSEGWWALTPDGHAVSGPYPTREAAMLGIGKRGEDQPTGRAGEAGPAPE</sequence>
<name>A0A4R3M355_9HYPH</name>
<keyword evidence="3" id="KW-1185">Reference proteome</keyword>
<protein>
    <submittedName>
        <fullName evidence="2">Uncharacterized protein</fullName>
    </submittedName>
</protein>
<dbReference type="OrthoDB" id="8454453at2"/>
<organism evidence="2 3">
    <name type="scientific">Aquabacter spiritensis</name>
    <dbReference type="NCBI Taxonomy" id="933073"/>
    <lineage>
        <taxon>Bacteria</taxon>
        <taxon>Pseudomonadati</taxon>
        <taxon>Pseudomonadota</taxon>
        <taxon>Alphaproteobacteria</taxon>
        <taxon>Hyphomicrobiales</taxon>
        <taxon>Xanthobacteraceae</taxon>
        <taxon>Aquabacter</taxon>
    </lineage>
</organism>
<evidence type="ECO:0000256" key="1">
    <source>
        <dbReference type="SAM" id="MobiDB-lite"/>
    </source>
</evidence>
<dbReference type="AlphaFoldDB" id="A0A4R3M355"/>
<evidence type="ECO:0000313" key="3">
    <source>
        <dbReference type="Proteomes" id="UP000294664"/>
    </source>
</evidence>
<proteinExistence type="predicted"/>
<feature type="region of interest" description="Disordered" evidence="1">
    <location>
        <begin position="44"/>
        <end position="65"/>
    </location>
</feature>
<dbReference type="EMBL" id="SMAI01000001">
    <property type="protein sequence ID" value="TCT07654.1"/>
    <property type="molecule type" value="Genomic_DNA"/>
</dbReference>
<accession>A0A4R3M355</accession>
<evidence type="ECO:0000313" key="2">
    <source>
        <dbReference type="EMBL" id="TCT07654.1"/>
    </source>
</evidence>